<feature type="region of interest" description="Disordered" evidence="7">
    <location>
        <begin position="36"/>
        <end position="129"/>
    </location>
</feature>
<dbReference type="Proteomes" id="UP001360953">
    <property type="component" value="Unassembled WGS sequence"/>
</dbReference>
<evidence type="ECO:0000256" key="4">
    <source>
        <dbReference type="ARBA" id="ARBA00023128"/>
    </source>
</evidence>
<comment type="subcellular location">
    <subcellularLocation>
        <location evidence="1">Mitochondrion</location>
    </subcellularLocation>
</comment>
<dbReference type="GeneID" id="92036134"/>
<sequence>MRQLTRLTRSIDRTLESTVRPSAFSPVCSTCRQTAAPFSTSSTRAADLPKKSSQGLEAIRRKLWGTATPPGREDPYDPKSPMRQIEETESKPVRPGQAATAETTAEAEEDTNLPKVGPRRINRSSGDGYQPARTWEGLEWVGTPDWAWKQKSIPSFKGQVGPYWTALCEDEQQAGDIQAALRKALIEVVAQKEVFRYVIIAAKQGGKPNWTDRVQLDVDRNKKLVLRYIKKTKDAQALEGEKPAWFDASLRDPGFKFQVAKRFLKATGIPVSDIALQQSNDPVLLLHAIKKQINVTKKEKLAETLKNSSRFQELTNVKIVDRRVTPIDKEKEVGRWKLIEDELLERGLPVTGRPVVQ</sequence>
<evidence type="ECO:0000256" key="7">
    <source>
        <dbReference type="SAM" id="MobiDB-lite"/>
    </source>
</evidence>
<evidence type="ECO:0000256" key="1">
    <source>
        <dbReference type="ARBA" id="ARBA00004173"/>
    </source>
</evidence>
<keyword evidence="3" id="KW-0689">Ribosomal protein</keyword>
<organism evidence="8 9">
    <name type="scientific">Phyllosticta citribraziliensis</name>
    <dbReference type="NCBI Taxonomy" id="989973"/>
    <lineage>
        <taxon>Eukaryota</taxon>
        <taxon>Fungi</taxon>
        <taxon>Dikarya</taxon>
        <taxon>Ascomycota</taxon>
        <taxon>Pezizomycotina</taxon>
        <taxon>Dothideomycetes</taxon>
        <taxon>Dothideomycetes incertae sedis</taxon>
        <taxon>Botryosphaeriales</taxon>
        <taxon>Phyllostictaceae</taxon>
        <taxon>Phyllosticta</taxon>
    </lineage>
</organism>
<name>A0ABR1LJL1_9PEZI</name>
<evidence type="ECO:0000256" key="3">
    <source>
        <dbReference type="ARBA" id="ARBA00022980"/>
    </source>
</evidence>
<gene>
    <name evidence="8" type="ORF">J3D65DRAFT_669784</name>
</gene>
<dbReference type="Pfam" id="PF10501">
    <property type="entry name" value="Ribosomal_L50"/>
    <property type="match status" value="1"/>
</dbReference>
<evidence type="ECO:0000313" key="9">
    <source>
        <dbReference type="Proteomes" id="UP001360953"/>
    </source>
</evidence>
<dbReference type="RefSeq" id="XP_066653129.1">
    <property type="nucleotide sequence ID" value="XM_066803228.1"/>
</dbReference>
<dbReference type="EMBL" id="JBBPEH010000009">
    <property type="protein sequence ID" value="KAK7534090.1"/>
    <property type="molecule type" value="Genomic_DNA"/>
</dbReference>
<accession>A0ABR1LJL1</accession>
<comment type="similarity">
    <text evidence="2">Belongs to the mitochondrion-specific ribosomal protein mL50 family.</text>
</comment>
<proteinExistence type="inferred from homology"/>
<comment type="caution">
    <text evidence="8">The sequence shown here is derived from an EMBL/GenBank/DDBJ whole genome shotgun (WGS) entry which is preliminary data.</text>
</comment>
<evidence type="ECO:0000313" key="8">
    <source>
        <dbReference type="EMBL" id="KAK7534090.1"/>
    </source>
</evidence>
<evidence type="ECO:0000256" key="2">
    <source>
        <dbReference type="ARBA" id="ARBA00008860"/>
    </source>
</evidence>
<protein>
    <recommendedName>
        <fullName evidence="6">Large ribosomal subunit protein mL50</fullName>
    </recommendedName>
</protein>
<evidence type="ECO:0000256" key="6">
    <source>
        <dbReference type="ARBA" id="ARBA00035183"/>
    </source>
</evidence>
<keyword evidence="5" id="KW-0687">Ribonucleoprotein</keyword>
<keyword evidence="4" id="KW-0496">Mitochondrion</keyword>
<dbReference type="InterPro" id="IPR018305">
    <property type="entry name" value="Ribosomal_m50"/>
</dbReference>
<keyword evidence="9" id="KW-1185">Reference proteome</keyword>
<reference evidence="8 9" key="1">
    <citation type="submission" date="2024-04" db="EMBL/GenBank/DDBJ databases">
        <title>Phyllosticta paracitricarpa is synonymous to the EU quarantine fungus P. citricarpa based on phylogenomic analyses.</title>
        <authorList>
            <consortium name="Lawrence Berkeley National Laboratory"/>
            <person name="Van ingen-buijs V.A."/>
            <person name="Van westerhoven A.C."/>
            <person name="Haridas S."/>
            <person name="Skiadas P."/>
            <person name="Martin F."/>
            <person name="Groenewald J.Z."/>
            <person name="Crous P.W."/>
            <person name="Seidl M.F."/>
        </authorList>
    </citation>
    <scope>NUCLEOTIDE SEQUENCE [LARGE SCALE GENOMIC DNA]</scope>
    <source>
        <strain evidence="8 9">CPC 17464</strain>
    </source>
</reference>
<evidence type="ECO:0000256" key="5">
    <source>
        <dbReference type="ARBA" id="ARBA00023274"/>
    </source>
</evidence>